<dbReference type="SMART" id="SM00220">
    <property type="entry name" value="S_TKc"/>
    <property type="match status" value="1"/>
</dbReference>
<feature type="region of interest" description="Disordered" evidence="1">
    <location>
        <begin position="285"/>
        <end position="312"/>
    </location>
</feature>
<gene>
    <name evidence="3" type="primary">PLEST001955</name>
    <name evidence="3" type="ORF">PLESTB_001009700</name>
</gene>
<dbReference type="GO" id="GO:0010506">
    <property type="term" value="P:regulation of autophagy"/>
    <property type="evidence" value="ECO:0007669"/>
    <property type="project" value="InterPro"/>
</dbReference>
<organism evidence="3 4">
    <name type="scientific">Pleodorina starrii</name>
    <dbReference type="NCBI Taxonomy" id="330485"/>
    <lineage>
        <taxon>Eukaryota</taxon>
        <taxon>Viridiplantae</taxon>
        <taxon>Chlorophyta</taxon>
        <taxon>core chlorophytes</taxon>
        <taxon>Chlorophyceae</taxon>
        <taxon>CS clade</taxon>
        <taxon>Chlamydomonadales</taxon>
        <taxon>Volvocaceae</taxon>
        <taxon>Pleodorina</taxon>
    </lineage>
</organism>
<reference evidence="3 4" key="1">
    <citation type="journal article" date="2023" name="Commun. Biol.">
        <title>Reorganization of the ancestral sex-determining regions during the evolution of trioecy in Pleodorina starrii.</title>
        <authorList>
            <person name="Takahashi K."/>
            <person name="Suzuki S."/>
            <person name="Kawai-Toyooka H."/>
            <person name="Yamamoto K."/>
            <person name="Hamaji T."/>
            <person name="Ootsuki R."/>
            <person name="Yamaguchi H."/>
            <person name="Kawachi M."/>
            <person name="Higashiyama T."/>
            <person name="Nozaki H."/>
        </authorList>
    </citation>
    <scope>NUCLEOTIDE SEQUENCE [LARGE SCALE GENOMIC DNA]</scope>
    <source>
        <strain evidence="3 4">NIES-4479</strain>
    </source>
</reference>
<dbReference type="EMBL" id="BRXU01000013">
    <property type="protein sequence ID" value="GLC55639.1"/>
    <property type="molecule type" value="Genomic_DNA"/>
</dbReference>
<accession>A0A9W6BP01</accession>
<dbReference type="InterPro" id="IPR045269">
    <property type="entry name" value="Atg1-like"/>
</dbReference>
<name>A0A9W6BP01_9CHLO</name>
<evidence type="ECO:0000313" key="3">
    <source>
        <dbReference type="EMBL" id="GLC55639.1"/>
    </source>
</evidence>
<dbReference type="InterPro" id="IPR000719">
    <property type="entry name" value="Prot_kinase_dom"/>
</dbReference>
<evidence type="ECO:0000259" key="2">
    <source>
        <dbReference type="PROSITE" id="PS50011"/>
    </source>
</evidence>
<dbReference type="PANTHER" id="PTHR24348:SF68">
    <property type="entry name" value="SERINE_THREONINE-PROTEIN KINASE ATG1C"/>
    <property type="match status" value="1"/>
</dbReference>
<evidence type="ECO:0000313" key="4">
    <source>
        <dbReference type="Proteomes" id="UP001165080"/>
    </source>
</evidence>
<dbReference type="Gene3D" id="1.10.510.10">
    <property type="entry name" value="Transferase(Phosphotransferase) domain 1"/>
    <property type="match status" value="1"/>
</dbReference>
<evidence type="ECO:0000256" key="1">
    <source>
        <dbReference type="SAM" id="MobiDB-lite"/>
    </source>
</evidence>
<dbReference type="OrthoDB" id="346907at2759"/>
<dbReference type="SUPFAM" id="SSF56112">
    <property type="entry name" value="Protein kinase-like (PK-like)"/>
    <property type="match status" value="1"/>
</dbReference>
<feature type="compositionally biased region" description="Low complexity" evidence="1">
    <location>
        <begin position="303"/>
        <end position="312"/>
    </location>
</feature>
<dbReference type="Gene3D" id="3.30.200.20">
    <property type="entry name" value="Phosphorylase Kinase, domain 1"/>
    <property type="match status" value="1"/>
</dbReference>
<comment type="caution">
    <text evidence="3">The sequence shown here is derived from an EMBL/GenBank/DDBJ whole genome shotgun (WGS) entry which is preliminary data.</text>
</comment>
<dbReference type="InterPro" id="IPR011009">
    <property type="entry name" value="Kinase-like_dom_sf"/>
</dbReference>
<protein>
    <recommendedName>
        <fullName evidence="2">Protein kinase domain-containing protein</fullName>
    </recommendedName>
</protein>
<dbReference type="Proteomes" id="UP001165080">
    <property type="component" value="Unassembled WGS sequence"/>
</dbReference>
<feature type="domain" description="Protein kinase" evidence="2">
    <location>
        <begin position="20"/>
        <end position="363"/>
    </location>
</feature>
<dbReference type="PROSITE" id="PS50011">
    <property type="entry name" value="PROTEIN_KINASE_DOM"/>
    <property type="match status" value="1"/>
</dbReference>
<proteinExistence type="predicted"/>
<dbReference type="GO" id="GO:0005737">
    <property type="term" value="C:cytoplasm"/>
    <property type="evidence" value="ECO:0007669"/>
    <property type="project" value="TreeGrafter"/>
</dbReference>
<dbReference type="PANTHER" id="PTHR24348">
    <property type="entry name" value="SERINE/THREONINE-PROTEIN KINASE UNC-51-RELATED"/>
    <property type="match status" value="1"/>
</dbReference>
<dbReference type="GO" id="GO:0004674">
    <property type="term" value="F:protein serine/threonine kinase activity"/>
    <property type="evidence" value="ECO:0007669"/>
    <property type="project" value="InterPro"/>
</dbReference>
<dbReference type="AlphaFoldDB" id="A0A9W6BP01"/>
<keyword evidence="4" id="KW-1185">Reference proteome</keyword>
<dbReference type="Pfam" id="PF00069">
    <property type="entry name" value="Pkinase"/>
    <property type="match status" value="1"/>
</dbReference>
<sequence length="428" mass="47677">MAGLVFGDPHPLGLPSHEYSHPVQILGSGTFGKVYLCCRRTPRHSGQPLNGNPADPYQDQDSLQLSEWVAVKIYKPVIQCELRYLEYLKREAVNQRRLNHEHVIGFKQVGLTTDLRLYLTLEYADSGSLKQWLEVRGGSLPESTARWFCQQLVYGLAYCHAHGVFNRDIKPANLLLHSNRDGPHRLDQPLLKVADFGLCKSSKDSAPKSRVGSPHYMAPEVFTGEPYDGRKADVFSCGVVLYQMVFGALPFNRTLDGRPLDFNRNFREIQDNVRREIWPQLLPTHPHQHQCDQRHTHPQQQPSASGTAATAVGANGSGGAAAAAAAALPAVPSASLLNLLHGVLRYDPDQRLTLLEVMHHPWYREGLTDEAYAQVLSVGSGVDQRPPPPSSQSVELIEAEFCRIMQHCAARQQEAAPQAIDEEFHCYS</sequence>
<dbReference type="GO" id="GO:0005524">
    <property type="term" value="F:ATP binding"/>
    <property type="evidence" value="ECO:0007669"/>
    <property type="project" value="InterPro"/>
</dbReference>